<reference evidence="1 2" key="1">
    <citation type="submission" date="2020-08" db="EMBL/GenBank/DDBJ databases">
        <title>Functional genomics of gut bacteria from endangered species of beetles.</title>
        <authorList>
            <person name="Carlos-Shanley C."/>
        </authorList>
    </citation>
    <scope>NUCLEOTIDE SEQUENCE [LARGE SCALE GENOMIC DNA]</scope>
    <source>
        <strain evidence="1 2">S00198</strain>
    </source>
</reference>
<dbReference type="Proteomes" id="UP000575083">
    <property type="component" value="Unassembled WGS sequence"/>
</dbReference>
<evidence type="ECO:0000313" key="1">
    <source>
        <dbReference type="EMBL" id="MBB6559250.1"/>
    </source>
</evidence>
<comment type="caution">
    <text evidence="1">The sequence shown here is derived from an EMBL/GenBank/DDBJ whole genome shotgun (WGS) entry which is preliminary data.</text>
</comment>
<proteinExistence type="predicted"/>
<organism evidence="1 2">
    <name type="scientific">Acidovorax soli</name>
    <dbReference type="NCBI Taxonomy" id="592050"/>
    <lineage>
        <taxon>Bacteria</taxon>
        <taxon>Pseudomonadati</taxon>
        <taxon>Pseudomonadota</taxon>
        <taxon>Betaproteobacteria</taxon>
        <taxon>Burkholderiales</taxon>
        <taxon>Comamonadaceae</taxon>
        <taxon>Acidovorax</taxon>
    </lineage>
</organism>
<dbReference type="EMBL" id="JACHLK010000003">
    <property type="protein sequence ID" value="MBB6559250.1"/>
    <property type="molecule type" value="Genomic_DNA"/>
</dbReference>
<dbReference type="RefSeq" id="WP_184856679.1">
    <property type="nucleotide sequence ID" value="NZ_JACHLK010000003.1"/>
</dbReference>
<gene>
    <name evidence="1" type="ORF">HNP48_001917</name>
</gene>
<protein>
    <submittedName>
        <fullName evidence="1">Uncharacterized protein (UPF0276 family)</fullName>
    </submittedName>
</protein>
<name>A0A7X0PCA1_9BURK</name>
<keyword evidence="2" id="KW-1185">Reference proteome</keyword>
<dbReference type="AlphaFoldDB" id="A0A7X0PCA1"/>
<evidence type="ECO:0000313" key="2">
    <source>
        <dbReference type="Proteomes" id="UP000575083"/>
    </source>
</evidence>
<sequence length="69" mass="7639">MPSDPQEENVFGEHDGSTYSATLREQAGRFYCSSLVIDGHNTPVTHNGWDTREEAMQALDEIASGTRKP</sequence>
<accession>A0A7X0PCA1</accession>